<feature type="transmembrane region" description="Helical" evidence="12">
    <location>
        <begin position="26"/>
        <end position="45"/>
    </location>
</feature>
<evidence type="ECO:0000259" key="14">
    <source>
        <dbReference type="Pfam" id="PF00930"/>
    </source>
</evidence>
<dbReference type="SUPFAM" id="SSF53474">
    <property type="entry name" value="alpha/beta-Hydrolases"/>
    <property type="match status" value="1"/>
</dbReference>
<feature type="domain" description="Peptidase S9 prolyl oligopeptidase catalytic" evidence="13">
    <location>
        <begin position="625"/>
        <end position="824"/>
    </location>
</feature>
<evidence type="ECO:0000256" key="11">
    <source>
        <dbReference type="ARBA" id="ARBA00037847"/>
    </source>
</evidence>
<evidence type="ECO:0000256" key="1">
    <source>
        <dbReference type="ARBA" id="ARBA00004606"/>
    </source>
</evidence>
<dbReference type="Gene3D" id="2.140.10.30">
    <property type="entry name" value="Dipeptidylpeptidase IV, N-terminal domain"/>
    <property type="match status" value="1"/>
</dbReference>
<gene>
    <name evidence="15" type="ORF">BLNAU_8984</name>
</gene>
<comment type="subcellular location">
    <subcellularLocation>
        <location evidence="11">Endomembrane system</location>
        <topology evidence="11">Single-pass membrane protein</topology>
    </subcellularLocation>
    <subcellularLocation>
        <location evidence="1">Membrane</location>
        <topology evidence="1">Single-pass type II membrane protein</topology>
    </subcellularLocation>
</comment>
<name>A0ABQ9XX10_9EUKA</name>
<keyword evidence="4 12" id="KW-0812">Transmembrane</keyword>
<dbReference type="EMBL" id="JARBJD010000060">
    <property type="protein sequence ID" value="KAK2956008.1"/>
    <property type="molecule type" value="Genomic_DNA"/>
</dbReference>
<comment type="caution">
    <text evidence="15">The sequence shown here is derived from an EMBL/GenBank/DDBJ whole genome shotgun (WGS) entry which is preliminary data.</text>
</comment>
<keyword evidence="10" id="KW-0325">Glycoprotein</keyword>
<evidence type="ECO:0000256" key="9">
    <source>
        <dbReference type="ARBA" id="ARBA00023136"/>
    </source>
</evidence>
<keyword evidence="9 12" id="KW-0472">Membrane</keyword>
<proteinExistence type="predicted"/>
<evidence type="ECO:0000256" key="7">
    <source>
        <dbReference type="ARBA" id="ARBA00022968"/>
    </source>
</evidence>
<dbReference type="InterPro" id="IPR050278">
    <property type="entry name" value="Serine_Prot_S9B/DPPIV"/>
</dbReference>
<dbReference type="Proteomes" id="UP001281761">
    <property type="component" value="Unassembled WGS sequence"/>
</dbReference>
<protein>
    <submittedName>
        <fullName evidence="15">Dipeptidyl peptidase IV (CD26)</fullName>
        <ecNumber evidence="15">3.4.14.5</ecNumber>
    </submittedName>
</protein>
<dbReference type="SUPFAM" id="SSF82171">
    <property type="entry name" value="DPP6 N-terminal domain-like"/>
    <property type="match status" value="1"/>
</dbReference>
<evidence type="ECO:0000256" key="4">
    <source>
        <dbReference type="ARBA" id="ARBA00022692"/>
    </source>
</evidence>
<keyword evidence="5 15" id="KW-0378">Hydrolase</keyword>
<evidence type="ECO:0000256" key="2">
    <source>
        <dbReference type="ARBA" id="ARBA00022438"/>
    </source>
</evidence>
<feature type="domain" description="Dipeptidylpeptidase IV N-terminal" evidence="14">
    <location>
        <begin position="133"/>
        <end position="538"/>
    </location>
</feature>
<sequence>MESSLKGSSGFGRTNKCVKCIRSDPIFLFACIGLYIIGALIIIFTTTEAPPYVAPNPFSLDDITDLKRRSFAVQWLESGNEFVYVEPSETEHALKLFNAAQNTTTTLAKGSEIKAAFGLQDDVQFEKLQLTLDQQLMLFATNVEDLYRHSSSAEYHLYDLKNKAVVNLGVAEHETWQLVTFSEQVGNEYRLSYVTKNDVYVKILTRAGATFTVKTIRITNTAELMSNQANASPVDANILNGVADWGHEEEIMGNDRYVFWSPDGKYLSYATFDQTKVPIVSIPHYDQIDTTKYPTPDVSMSMANEEKENPFDQHWKFRYPGPGQFVSDVSLTIVNLTTDTPTDAFTYSLPAHGMVYLGKCLWADSTFVFTVYNQFQNERLFESVDTTVAPFQKKTLATHTAVDKTFITPDTSPIYVSKDRKIVDLWDSWNEDKYCSVGMMSLDAVNSSFTIINADQFQFDVKEIAGFDAATNVLYVIAAAPDPNQRGLYKLDLNNAKAGSIVPVLVEGEYAKEAGSHSTAFSPDGKFFVDSFSSITTPGLTSVVSAESGKVVCVLEDNKAYSEEIKKRAMPTVELTKVQLSGIEYRIRMTYPPQFNKKKKHPVLLFVYGGPDHNQVQNSYGEDQWHVHLSSAHDFIIARIDGHGSGCQGIKYRTSIFKRVGEPMQEDYYQFAKYLSKQEFVDPDRVMIYGWSFGGYMTMRSLSYQKMKQKDNEPMPFSYGIAVAPVSDWRLYDKPYTERFMQFEKDNQTSYVESSMLSNERLTALGTGSPWLLAYGSTDDNVHPINSLQVIRGLLDRKLTNYDVMVYPNDQHGIRLPGSRQSMYIKFTQEIGKHLGFGAKSVHQISLEKSKKRAEL</sequence>
<dbReference type="PANTHER" id="PTHR11731:SF200">
    <property type="entry name" value="DIPEPTIDYL PEPTIDASE 10, ISOFORM B"/>
    <property type="match status" value="1"/>
</dbReference>
<evidence type="ECO:0000256" key="6">
    <source>
        <dbReference type="ARBA" id="ARBA00022825"/>
    </source>
</evidence>
<dbReference type="Pfam" id="PF00930">
    <property type="entry name" value="DPPIV_N"/>
    <property type="match status" value="1"/>
</dbReference>
<dbReference type="EC" id="3.4.14.5" evidence="15"/>
<dbReference type="InterPro" id="IPR002469">
    <property type="entry name" value="Peptidase_S9B_N"/>
</dbReference>
<keyword evidence="7" id="KW-0735">Signal-anchor</keyword>
<evidence type="ECO:0000256" key="10">
    <source>
        <dbReference type="ARBA" id="ARBA00023180"/>
    </source>
</evidence>
<reference evidence="15 16" key="1">
    <citation type="journal article" date="2022" name="bioRxiv">
        <title>Genomics of Preaxostyla Flagellates Illuminates Evolutionary Transitions and the Path Towards Mitochondrial Loss.</title>
        <authorList>
            <person name="Novak L.V.F."/>
            <person name="Treitli S.C."/>
            <person name="Pyrih J."/>
            <person name="Halakuc P."/>
            <person name="Pipaliya S.V."/>
            <person name="Vacek V."/>
            <person name="Brzon O."/>
            <person name="Soukal P."/>
            <person name="Eme L."/>
            <person name="Dacks J.B."/>
            <person name="Karnkowska A."/>
            <person name="Elias M."/>
            <person name="Hampl V."/>
        </authorList>
    </citation>
    <scope>NUCLEOTIDE SEQUENCE [LARGE SCALE GENOMIC DNA]</scope>
    <source>
        <strain evidence="15">NAU3</strain>
        <tissue evidence="15">Gut</tissue>
    </source>
</reference>
<keyword evidence="3" id="KW-0645">Protease</keyword>
<evidence type="ECO:0000256" key="8">
    <source>
        <dbReference type="ARBA" id="ARBA00022989"/>
    </source>
</evidence>
<dbReference type="Pfam" id="PF00326">
    <property type="entry name" value="Peptidase_S9"/>
    <property type="match status" value="1"/>
</dbReference>
<organism evidence="15 16">
    <name type="scientific">Blattamonas nauphoetae</name>
    <dbReference type="NCBI Taxonomy" id="2049346"/>
    <lineage>
        <taxon>Eukaryota</taxon>
        <taxon>Metamonada</taxon>
        <taxon>Preaxostyla</taxon>
        <taxon>Oxymonadida</taxon>
        <taxon>Blattamonas</taxon>
    </lineage>
</organism>
<evidence type="ECO:0000256" key="5">
    <source>
        <dbReference type="ARBA" id="ARBA00022801"/>
    </source>
</evidence>
<evidence type="ECO:0000313" key="16">
    <source>
        <dbReference type="Proteomes" id="UP001281761"/>
    </source>
</evidence>
<evidence type="ECO:0000256" key="3">
    <source>
        <dbReference type="ARBA" id="ARBA00022670"/>
    </source>
</evidence>
<dbReference type="InterPro" id="IPR001375">
    <property type="entry name" value="Peptidase_S9_cat"/>
</dbReference>
<dbReference type="InterPro" id="IPR029058">
    <property type="entry name" value="AB_hydrolase_fold"/>
</dbReference>
<dbReference type="GO" id="GO:0008239">
    <property type="term" value="F:dipeptidyl-peptidase activity"/>
    <property type="evidence" value="ECO:0007669"/>
    <property type="project" value="UniProtKB-EC"/>
</dbReference>
<keyword evidence="8 12" id="KW-1133">Transmembrane helix</keyword>
<evidence type="ECO:0000313" key="15">
    <source>
        <dbReference type="EMBL" id="KAK2956008.1"/>
    </source>
</evidence>
<dbReference type="Gene3D" id="3.40.50.1820">
    <property type="entry name" value="alpha/beta hydrolase"/>
    <property type="match status" value="1"/>
</dbReference>
<keyword evidence="6" id="KW-0720">Serine protease</keyword>
<accession>A0ABQ9XX10</accession>
<evidence type="ECO:0000256" key="12">
    <source>
        <dbReference type="SAM" id="Phobius"/>
    </source>
</evidence>
<keyword evidence="2" id="KW-0031">Aminopeptidase</keyword>
<dbReference type="PANTHER" id="PTHR11731">
    <property type="entry name" value="PROTEASE FAMILY S9B,C DIPEPTIDYL-PEPTIDASE IV-RELATED"/>
    <property type="match status" value="1"/>
</dbReference>
<evidence type="ECO:0000259" key="13">
    <source>
        <dbReference type="Pfam" id="PF00326"/>
    </source>
</evidence>
<keyword evidence="16" id="KW-1185">Reference proteome</keyword>